<dbReference type="GO" id="GO:0016887">
    <property type="term" value="F:ATP hydrolysis activity"/>
    <property type="evidence" value="ECO:0007669"/>
    <property type="project" value="InterPro"/>
</dbReference>
<dbReference type="PANTHER" id="PTHR42759">
    <property type="entry name" value="MOXR FAMILY PROTEIN"/>
    <property type="match status" value="1"/>
</dbReference>
<gene>
    <name evidence="3" type="ORF">EGH21_14590</name>
</gene>
<dbReference type="Gene3D" id="3.40.50.300">
    <property type="entry name" value="P-loop containing nucleotide triphosphate hydrolases"/>
    <property type="match status" value="1"/>
</dbReference>
<reference evidence="3 4" key="1">
    <citation type="submission" date="2021-06" db="EMBL/GenBank/DDBJ databases">
        <title>Halomicroarcula sp. a new haloarchaeum isolated from saline soil.</title>
        <authorList>
            <person name="Duran-Viseras A."/>
            <person name="Sanchez-Porro C."/>
            <person name="Ventosa A."/>
        </authorList>
    </citation>
    <scope>NUCLEOTIDE SEQUENCE [LARGE SCALE GENOMIC DNA]</scope>
    <source>
        <strain evidence="3 4">F13</strain>
    </source>
</reference>
<accession>A0AAW4PRQ6</accession>
<dbReference type="PIRSF" id="PIRSF002849">
    <property type="entry name" value="AAA_ATPase_chaperone_MoxR_prd"/>
    <property type="match status" value="1"/>
</dbReference>
<dbReference type="GO" id="GO:0005524">
    <property type="term" value="F:ATP binding"/>
    <property type="evidence" value="ECO:0007669"/>
    <property type="project" value="InterPro"/>
</dbReference>
<evidence type="ECO:0000313" key="4">
    <source>
        <dbReference type="Proteomes" id="UP001430377"/>
    </source>
</evidence>
<evidence type="ECO:0000259" key="2">
    <source>
        <dbReference type="Pfam" id="PF17863"/>
    </source>
</evidence>
<evidence type="ECO:0000259" key="1">
    <source>
        <dbReference type="Pfam" id="PF07726"/>
    </source>
</evidence>
<feature type="domain" description="ChlI/MoxR AAA lid" evidence="2">
    <location>
        <begin position="226"/>
        <end position="297"/>
    </location>
</feature>
<proteinExistence type="predicted"/>
<dbReference type="RefSeq" id="WP_220619219.1">
    <property type="nucleotide sequence ID" value="NZ_RKLR01000005.1"/>
</dbReference>
<dbReference type="Proteomes" id="UP001430377">
    <property type="component" value="Unassembled WGS sequence"/>
</dbReference>
<comment type="caution">
    <text evidence="3">The sequence shown here is derived from an EMBL/GenBank/DDBJ whole genome shotgun (WGS) entry which is preliminary data.</text>
</comment>
<dbReference type="Pfam" id="PF17863">
    <property type="entry name" value="AAA_lid_2"/>
    <property type="match status" value="1"/>
</dbReference>
<dbReference type="InterPro" id="IPR011703">
    <property type="entry name" value="ATPase_AAA-3"/>
</dbReference>
<name>A0AAW4PRQ6_9EURY</name>
<dbReference type="InterPro" id="IPR050764">
    <property type="entry name" value="CbbQ/NirQ/NorQ/GpvN"/>
</dbReference>
<dbReference type="AlphaFoldDB" id="A0AAW4PRQ6"/>
<organism evidence="3 4">
    <name type="scientific">Haloarcula rubra</name>
    <dbReference type="NCBI Taxonomy" id="2487747"/>
    <lineage>
        <taxon>Archaea</taxon>
        <taxon>Methanobacteriati</taxon>
        <taxon>Methanobacteriota</taxon>
        <taxon>Stenosarchaea group</taxon>
        <taxon>Halobacteria</taxon>
        <taxon>Halobacteriales</taxon>
        <taxon>Haloarculaceae</taxon>
        <taxon>Haloarcula</taxon>
    </lineage>
</organism>
<protein>
    <submittedName>
        <fullName evidence="3">AAA family ATPase</fullName>
    </submittedName>
</protein>
<feature type="domain" description="ATPase AAA-3" evidence="1">
    <location>
        <begin position="46"/>
        <end position="165"/>
    </location>
</feature>
<sequence length="312" mass="32670">MDAAGTATHAESLVDAVSTVVPSDNATLDTLLTGLVADAHVLAAEDRPDGIARTARGVAAALDLEYSRVQFAAEFDPAALTDGRVANGSDDVTGFVPGPIFANVVVVEGYGRAPPAARSVLQDAMATGAVTLDGERHDLPDPFCVVATPGRSESARTSDACHDRFALSGLIAHPDRADDRPRRDAASVPSSLQRVSTLAAIRRRRARADAVAVGDDHRRFVTDLGRATHRHPAVECGVTPAGIRRLFGLLRARASVHGRSAVTTADVRRVAPAALAHHLTLSRARADGWSARAVVESVLDGLDAPTETRLTA</sequence>
<dbReference type="PANTHER" id="PTHR42759:SF1">
    <property type="entry name" value="MAGNESIUM-CHELATASE SUBUNIT CHLD"/>
    <property type="match status" value="1"/>
</dbReference>
<keyword evidence="4" id="KW-1185">Reference proteome</keyword>
<dbReference type="InterPro" id="IPR041628">
    <property type="entry name" value="ChlI/MoxR_AAA_lid"/>
</dbReference>
<dbReference type="SUPFAM" id="SSF52540">
    <property type="entry name" value="P-loop containing nucleoside triphosphate hydrolases"/>
    <property type="match status" value="1"/>
</dbReference>
<dbReference type="Pfam" id="PF07726">
    <property type="entry name" value="AAA_3"/>
    <property type="match status" value="1"/>
</dbReference>
<dbReference type="InterPro" id="IPR027417">
    <property type="entry name" value="P-loop_NTPase"/>
</dbReference>
<evidence type="ECO:0000313" key="3">
    <source>
        <dbReference type="EMBL" id="MBX0324263.1"/>
    </source>
</evidence>
<dbReference type="EMBL" id="RKLR01000005">
    <property type="protein sequence ID" value="MBX0324263.1"/>
    <property type="molecule type" value="Genomic_DNA"/>
</dbReference>
<dbReference type="Gene3D" id="1.10.8.80">
    <property type="entry name" value="Magnesium chelatase subunit I, C-Terminal domain"/>
    <property type="match status" value="1"/>
</dbReference>